<keyword evidence="5 13" id="KW-0328">Glycosyltransferase</keyword>
<evidence type="ECO:0000256" key="3">
    <source>
        <dbReference type="ARBA" id="ARBA00011071"/>
    </source>
</evidence>
<keyword evidence="6 13" id="KW-0808">Transferase</keyword>
<evidence type="ECO:0000256" key="5">
    <source>
        <dbReference type="ARBA" id="ARBA00022676"/>
    </source>
</evidence>
<dbReference type="GO" id="GO:0004376">
    <property type="term" value="F:GPI mannosyltransferase activity"/>
    <property type="evidence" value="ECO:0007669"/>
    <property type="project" value="InterPro"/>
</dbReference>
<comment type="subcellular location">
    <subcellularLocation>
        <location evidence="1 13">Endoplasmic reticulum membrane</location>
        <topology evidence="1 13">Multi-pass membrane protein</topology>
    </subcellularLocation>
</comment>
<comment type="similarity">
    <text evidence="3 13">Belongs to the PIGM family.</text>
</comment>
<evidence type="ECO:0000256" key="2">
    <source>
        <dbReference type="ARBA" id="ARBA00004687"/>
    </source>
</evidence>
<organism evidence="14">
    <name type="scientific">Heligmosomoides polygyrus</name>
    <name type="common">Parasitic roundworm</name>
    <dbReference type="NCBI Taxonomy" id="6339"/>
    <lineage>
        <taxon>Eukaryota</taxon>
        <taxon>Metazoa</taxon>
        <taxon>Ecdysozoa</taxon>
        <taxon>Nematoda</taxon>
        <taxon>Chromadorea</taxon>
        <taxon>Rhabditida</taxon>
        <taxon>Rhabditina</taxon>
        <taxon>Rhabditomorpha</taxon>
        <taxon>Strongyloidea</taxon>
        <taxon>Heligmosomidae</taxon>
        <taxon>Heligmosomoides</taxon>
    </lineage>
</organism>
<evidence type="ECO:0000313" key="14">
    <source>
        <dbReference type="EMBL" id="VDO79424.1"/>
    </source>
</evidence>
<keyword evidence="8 13" id="KW-0256">Endoplasmic reticulum</keyword>
<evidence type="ECO:0000256" key="13">
    <source>
        <dbReference type="RuleBase" id="RU365064"/>
    </source>
</evidence>
<keyword evidence="4 13" id="KW-0337">GPI-anchor biosynthesis</keyword>
<feature type="transmembrane region" description="Helical" evidence="13">
    <location>
        <begin position="270"/>
        <end position="290"/>
    </location>
</feature>
<keyword evidence="9 13" id="KW-1133">Transmembrane helix</keyword>
<accession>A0A3P7Z4Z4</accession>
<dbReference type="AlphaFoldDB" id="A0A3P7Z4Z4"/>
<evidence type="ECO:0000256" key="8">
    <source>
        <dbReference type="ARBA" id="ARBA00022824"/>
    </source>
</evidence>
<evidence type="ECO:0000256" key="9">
    <source>
        <dbReference type="ARBA" id="ARBA00022989"/>
    </source>
</evidence>
<comment type="caution">
    <text evidence="13">Lacks conserved residue(s) required for the propagation of feature annotation.</text>
</comment>
<dbReference type="GO" id="GO:1990529">
    <property type="term" value="C:glycosylphosphatidylinositol-mannosyltransferase I complex"/>
    <property type="evidence" value="ECO:0007669"/>
    <property type="project" value="TreeGrafter"/>
</dbReference>
<dbReference type="PANTHER" id="PTHR12886:SF0">
    <property type="entry name" value="GPI MANNOSYLTRANSFERASE 1"/>
    <property type="match status" value="1"/>
</dbReference>
<evidence type="ECO:0000256" key="4">
    <source>
        <dbReference type="ARBA" id="ARBA00022502"/>
    </source>
</evidence>
<keyword evidence="7 13" id="KW-0812">Transmembrane</keyword>
<dbReference type="EC" id="2.4.1.-" evidence="13"/>
<evidence type="ECO:0000256" key="10">
    <source>
        <dbReference type="ARBA" id="ARBA00023136"/>
    </source>
</evidence>
<dbReference type="OrthoDB" id="1741594at2759"/>
<name>A0A3P7Z4Z4_HELPZ</name>
<feature type="transmembrane region" description="Helical" evidence="13">
    <location>
        <begin position="171"/>
        <end position="192"/>
    </location>
</feature>
<evidence type="ECO:0000256" key="11">
    <source>
        <dbReference type="ARBA" id="ARBA00093408"/>
    </source>
</evidence>
<keyword evidence="10 13" id="KW-0472">Membrane</keyword>
<dbReference type="GO" id="GO:0051751">
    <property type="term" value="F:alpha-1,4-mannosyltransferase activity"/>
    <property type="evidence" value="ECO:0007669"/>
    <property type="project" value="InterPro"/>
</dbReference>
<evidence type="ECO:0000256" key="1">
    <source>
        <dbReference type="ARBA" id="ARBA00004477"/>
    </source>
</evidence>
<dbReference type="InterPro" id="IPR007704">
    <property type="entry name" value="PIG-M"/>
</dbReference>
<dbReference type="GO" id="GO:0006506">
    <property type="term" value="P:GPI anchor biosynthetic process"/>
    <property type="evidence" value="ECO:0007669"/>
    <property type="project" value="UniProtKB-UniPathway"/>
</dbReference>
<proteinExistence type="inferred from homology"/>
<dbReference type="EMBL" id="UZAH01026357">
    <property type="protein sequence ID" value="VDO79424.1"/>
    <property type="molecule type" value="Genomic_DNA"/>
</dbReference>
<sequence length="309" mass="36403">MPNNSYKDFGKYLFCIFDIIVGWLYFQIMSPTEQTEQQKGSGSRKTEREEDADGWVTKSWIAAAIVHGALAVHLKIYPVIYLPSIFLHLGRFSSCPCIFASLKQLFANWKGFMFAAISLVCFGLIVAFFYLVYGDVFLEEFLLYHIKRRDIQHNFSPYFYLLRLVDDDENLSRVLGFLAFLPQMGLVLYFAFKYHNDLPFCWFMSTFAFVTFNKVCTSQYFVWYVTLLPLVTDRFKLTLNETLTLIGMWFASQGVWLFFAYLYEFRRWRTLEYVWASSILFLIVNCYIMGKLKQRYQAAADTSVKRKDD</sequence>
<dbReference type="Pfam" id="PF05007">
    <property type="entry name" value="Mannosyl_trans"/>
    <property type="match status" value="1"/>
</dbReference>
<feature type="transmembrane region" description="Helical" evidence="13">
    <location>
        <begin position="112"/>
        <end position="133"/>
    </location>
</feature>
<dbReference type="GO" id="GO:0005789">
    <property type="term" value="C:endoplasmic reticulum membrane"/>
    <property type="evidence" value="ECO:0007669"/>
    <property type="project" value="UniProtKB-SubCell"/>
</dbReference>
<protein>
    <recommendedName>
        <fullName evidence="12 13">GPI alpha-1,4-mannosyltransferase I, catalytic subunit</fullName>
        <ecNumber evidence="13">2.4.1.-</ecNumber>
    </recommendedName>
    <alternativeName>
        <fullName evidence="13">GPI mannosyltransferase I</fullName>
    </alternativeName>
</protein>
<dbReference type="UniPathway" id="UPA00196"/>
<feature type="transmembrane region" description="Helical" evidence="13">
    <location>
        <begin position="199"/>
        <end position="223"/>
    </location>
</feature>
<comment type="function">
    <text evidence="11 13">Catalytic subunit of the glycosylphosphatidylinositol-mannosyltransferase I complex which catalyzes the transfer of the first mannose, via an alpha-1,4 bond from a dolichol-phosphate-mannose (Dol-P-Man) to the glucosaminyl acyl phosphatidylinositol (GlcN-(acyl)PI) intermediate to generate alpha-D-Man-(1-&gt;4)-alpha-D-GlcN-(1-&gt;6)-(1-radyl,2-acyl-sn-glycero-3-phospho)-2-acyl-inositol and participates in the sixth step of the glycosylphosphatidylinositol-anchor biosynthesis.</text>
</comment>
<feature type="transmembrane region" description="Helical" evidence="13">
    <location>
        <begin position="12"/>
        <end position="29"/>
    </location>
</feature>
<reference evidence="14" key="1">
    <citation type="submission" date="2018-11" db="EMBL/GenBank/DDBJ databases">
        <authorList>
            <consortium name="Pathogen Informatics"/>
        </authorList>
    </citation>
    <scope>NUCLEOTIDE SEQUENCE [LARGE SCALE GENOMIC DNA]</scope>
</reference>
<dbReference type="PANTHER" id="PTHR12886">
    <property type="entry name" value="PIG-M MANNOSYLTRANSFERASE"/>
    <property type="match status" value="1"/>
</dbReference>
<feature type="transmembrane region" description="Helical" evidence="13">
    <location>
        <begin position="243"/>
        <end position="263"/>
    </location>
</feature>
<evidence type="ECO:0000256" key="7">
    <source>
        <dbReference type="ARBA" id="ARBA00022692"/>
    </source>
</evidence>
<evidence type="ECO:0000256" key="12">
    <source>
        <dbReference type="ARBA" id="ARBA00093608"/>
    </source>
</evidence>
<gene>
    <name evidence="14" type="ORF">HPBE_LOCUS9148</name>
</gene>
<comment type="pathway">
    <text evidence="2 13">Glycolipid biosynthesis; glycosylphosphatidylinositol-anchor biosynthesis.</text>
</comment>
<evidence type="ECO:0000256" key="6">
    <source>
        <dbReference type="ARBA" id="ARBA00022679"/>
    </source>
</evidence>